<dbReference type="EMBL" id="JAWQEG010003541">
    <property type="protein sequence ID" value="KAK3865661.1"/>
    <property type="molecule type" value="Genomic_DNA"/>
</dbReference>
<evidence type="ECO:0000256" key="1">
    <source>
        <dbReference type="SAM" id="MobiDB-lite"/>
    </source>
</evidence>
<sequence>MPQPNTPHSGLRDVNSLGSTLPPRSLFTTTTTTSSFMPATTHCLIARWELPGNHPQKWCAECEKATSKNTAYVICDENDCPNLCHTSCLGDFPVYRCVYTKQLCTQANIPDPVTHVSETTEPHIPPLLDSREQLTNPGSKESQWEG</sequence>
<gene>
    <name evidence="2" type="ORF">Pcinc_028755</name>
</gene>
<evidence type="ECO:0000313" key="2">
    <source>
        <dbReference type="EMBL" id="KAK3865661.1"/>
    </source>
</evidence>
<organism evidence="2 3">
    <name type="scientific">Petrolisthes cinctipes</name>
    <name type="common">Flat porcelain crab</name>
    <dbReference type="NCBI Taxonomy" id="88211"/>
    <lineage>
        <taxon>Eukaryota</taxon>
        <taxon>Metazoa</taxon>
        <taxon>Ecdysozoa</taxon>
        <taxon>Arthropoda</taxon>
        <taxon>Crustacea</taxon>
        <taxon>Multicrustacea</taxon>
        <taxon>Malacostraca</taxon>
        <taxon>Eumalacostraca</taxon>
        <taxon>Eucarida</taxon>
        <taxon>Decapoda</taxon>
        <taxon>Pleocyemata</taxon>
        <taxon>Anomura</taxon>
        <taxon>Galatheoidea</taxon>
        <taxon>Porcellanidae</taxon>
        <taxon>Petrolisthes</taxon>
    </lineage>
</organism>
<comment type="caution">
    <text evidence="2">The sequence shown here is derived from an EMBL/GenBank/DDBJ whole genome shotgun (WGS) entry which is preliminary data.</text>
</comment>
<dbReference type="Proteomes" id="UP001286313">
    <property type="component" value="Unassembled WGS sequence"/>
</dbReference>
<feature type="region of interest" description="Disordered" evidence="1">
    <location>
        <begin position="1"/>
        <end position="24"/>
    </location>
</feature>
<name>A0AAE1F2J2_PETCI</name>
<proteinExistence type="predicted"/>
<accession>A0AAE1F2J2</accession>
<dbReference type="AlphaFoldDB" id="A0AAE1F2J2"/>
<keyword evidence="3" id="KW-1185">Reference proteome</keyword>
<feature type="region of interest" description="Disordered" evidence="1">
    <location>
        <begin position="115"/>
        <end position="146"/>
    </location>
</feature>
<reference evidence="2" key="1">
    <citation type="submission" date="2023-10" db="EMBL/GenBank/DDBJ databases">
        <title>Genome assemblies of two species of porcelain crab, Petrolisthes cinctipes and Petrolisthes manimaculis (Anomura: Porcellanidae).</title>
        <authorList>
            <person name="Angst P."/>
        </authorList>
    </citation>
    <scope>NUCLEOTIDE SEQUENCE</scope>
    <source>
        <strain evidence="2">PB745_01</strain>
        <tissue evidence="2">Gill</tissue>
    </source>
</reference>
<feature type="compositionally biased region" description="Polar residues" evidence="1">
    <location>
        <begin position="133"/>
        <end position="146"/>
    </location>
</feature>
<evidence type="ECO:0000313" key="3">
    <source>
        <dbReference type="Proteomes" id="UP001286313"/>
    </source>
</evidence>
<protein>
    <submittedName>
        <fullName evidence="2">Uncharacterized protein</fullName>
    </submittedName>
</protein>